<dbReference type="Gene3D" id="3.30.160.660">
    <property type="match status" value="1"/>
</dbReference>
<dbReference type="NCBIfam" id="TIGR00702">
    <property type="entry name" value="YcaO-type kinase domain"/>
    <property type="match status" value="1"/>
</dbReference>
<sequence length="584" mass="65815">MSSRVFVADCFKAFRHDQDKARSPDDTVAWVRKRLSGLNVDILNKTIRIDTGRLDIPVYISLCGSDATRLTGTKKQMGKGASPIQAEASALMELMERYSFFSFIHQSDFPTLRYREVPQQVVSPEDFKRSIHDETTPVDLVRSFLQDFPLRWAVARNLTQKIYQMIPIDWFYLINEYNGPAAGNTIEEAILQSLCEVVERHVGSVICYGERPTPTIDPGSVRDPAAVELIDKFRKQGIVLHLKDFSLDTGIPSVGALAYDPSTFPDRSEIVFTVGTTSNPEKSLCRALTEIAQLAGDFENRTSYRPTLPKYASLDQARYLTDDHETIPISALPDLSHDNMRIEIERCVDALKRIGMEVMVINVEHPELQVPAVYTVIPGAHFLEHTRDTDFAQHAARTILRGCAPGEVVAQMERLLNLFGPRYDLTFFLAHGLELEDKPGPAIPLFRKALEQEPDPRELASIHVHIASCHKALGEYEPALEALERAELLNSELKEIYNLRGFCYFKLKKHHEAIEAFEKAIELDPGSAIDYANIGSNLRDLGHREEAIKVYRIALELDPGIDFARENIDRLEADLARERAAGQS</sequence>
<dbReference type="InterPro" id="IPR003776">
    <property type="entry name" value="YcaO-like_dom"/>
</dbReference>
<dbReference type="RefSeq" id="WP_011697286.1">
    <property type="nucleotide sequence ID" value="NC_008554.1"/>
</dbReference>
<dbReference type="SMART" id="SM00028">
    <property type="entry name" value="TPR"/>
    <property type="match status" value="4"/>
</dbReference>
<dbReference type="Gene3D" id="3.30.40.250">
    <property type="match status" value="1"/>
</dbReference>
<dbReference type="Pfam" id="PF00515">
    <property type="entry name" value="TPR_1"/>
    <property type="match status" value="1"/>
</dbReference>
<dbReference type="InParanoid" id="A0LFB1"/>
<name>A0LFB1_SYNFM</name>
<evidence type="ECO:0000256" key="1">
    <source>
        <dbReference type="PROSITE-ProRule" id="PRU00339"/>
    </source>
</evidence>
<evidence type="ECO:0000259" key="2">
    <source>
        <dbReference type="PROSITE" id="PS51664"/>
    </source>
</evidence>
<dbReference type="PANTHER" id="PTHR37809">
    <property type="entry name" value="RIBOSOMAL PROTEIN S12 METHYLTHIOTRANSFERASE ACCESSORY FACTOR YCAO"/>
    <property type="match status" value="1"/>
</dbReference>
<dbReference type="PROSITE" id="PS50005">
    <property type="entry name" value="TPR"/>
    <property type="match status" value="2"/>
</dbReference>
<reference evidence="3 4" key="1">
    <citation type="submission" date="2006-10" db="EMBL/GenBank/DDBJ databases">
        <title>Complete sequence of Syntrophobacter fumaroxidans MPOB.</title>
        <authorList>
            <consortium name="US DOE Joint Genome Institute"/>
            <person name="Copeland A."/>
            <person name="Lucas S."/>
            <person name="Lapidus A."/>
            <person name="Barry K."/>
            <person name="Detter J.C."/>
            <person name="Glavina del Rio T."/>
            <person name="Hammon N."/>
            <person name="Israni S."/>
            <person name="Pitluck S."/>
            <person name="Goltsman E.G."/>
            <person name="Martinez M."/>
            <person name="Schmutz J."/>
            <person name="Larimer F."/>
            <person name="Land M."/>
            <person name="Hauser L."/>
            <person name="Kyrpides N."/>
            <person name="Kim E."/>
            <person name="Boone D.R."/>
            <person name="Brockman F."/>
            <person name="Culley D."/>
            <person name="Ferry J."/>
            <person name="Gunsalus R."/>
            <person name="McInerney M.J."/>
            <person name="Morrison M."/>
            <person name="Plugge C."/>
            <person name="Rohlin L."/>
            <person name="Scholten J."/>
            <person name="Sieber J."/>
            <person name="Stams A.J.M."/>
            <person name="Worm P."/>
            <person name="Henstra A.M."/>
            <person name="Richardson P."/>
        </authorList>
    </citation>
    <scope>NUCLEOTIDE SEQUENCE [LARGE SCALE GENOMIC DNA]</scope>
    <source>
        <strain evidence="4">DSM 10017 / MPOB</strain>
    </source>
</reference>
<proteinExistence type="predicted"/>
<dbReference type="STRING" id="335543.Sfum_0413"/>
<evidence type="ECO:0000313" key="4">
    <source>
        <dbReference type="Proteomes" id="UP000001784"/>
    </source>
</evidence>
<feature type="repeat" description="TPR" evidence="1">
    <location>
        <begin position="528"/>
        <end position="561"/>
    </location>
</feature>
<feature type="domain" description="YcaO" evidence="2">
    <location>
        <begin position="78"/>
        <end position="430"/>
    </location>
</feature>
<keyword evidence="4" id="KW-1185">Reference proteome</keyword>
<dbReference type="AlphaFoldDB" id="A0LFB1"/>
<dbReference type="EMBL" id="CP000478">
    <property type="protein sequence ID" value="ABK16113.1"/>
    <property type="molecule type" value="Genomic_DNA"/>
</dbReference>
<dbReference type="HOGENOM" id="CLU_473066_0_0_7"/>
<accession>A0LFB1</accession>
<dbReference type="eggNOG" id="COG1944">
    <property type="taxonomic scope" value="Bacteria"/>
</dbReference>
<dbReference type="OrthoDB" id="5380721at2"/>
<organism evidence="3 4">
    <name type="scientific">Syntrophobacter fumaroxidans (strain DSM 10017 / MPOB)</name>
    <dbReference type="NCBI Taxonomy" id="335543"/>
    <lineage>
        <taxon>Bacteria</taxon>
        <taxon>Pseudomonadati</taxon>
        <taxon>Thermodesulfobacteriota</taxon>
        <taxon>Syntrophobacteria</taxon>
        <taxon>Syntrophobacterales</taxon>
        <taxon>Syntrophobacteraceae</taxon>
        <taxon>Syntrophobacter</taxon>
    </lineage>
</organism>
<gene>
    <name evidence="3" type="ordered locus">Sfum_0413</name>
</gene>
<dbReference type="eggNOG" id="COG0457">
    <property type="taxonomic scope" value="Bacteria"/>
</dbReference>
<feature type="repeat" description="TPR" evidence="1">
    <location>
        <begin position="494"/>
        <end position="527"/>
    </location>
</feature>
<dbReference type="Gene3D" id="3.30.1330.230">
    <property type="match status" value="1"/>
</dbReference>
<dbReference type="InterPro" id="IPR019734">
    <property type="entry name" value="TPR_rpt"/>
</dbReference>
<dbReference type="SUPFAM" id="SSF48452">
    <property type="entry name" value="TPR-like"/>
    <property type="match status" value="1"/>
</dbReference>
<dbReference type="Gene3D" id="1.25.40.10">
    <property type="entry name" value="Tetratricopeptide repeat domain"/>
    <property type="match status" value="2"/>
</dbReference>
<evidence type="ECO:0000313" key="3">
    <source>
        <dbReference type="EMBL" id="ABK16113.1"/>
    </source>
</evidence>
<dbReference type="KEGG" id="sfu:Sfum_0413"/>
<dbReference type="InterPro" id="IPR011990">
    <property type="entry name" value="TPR-like_helical_dom_sf"/>
</dbReference>
<dbReference type="PANTHER" id="PTHR37809:SF1">
    <property type="entry name" value="RIBOSOMAL PROTEIN S12 METHYLTHIOTRANSFERASE ACCESSORY FACTOR YCAO"/>
    <property type="match status" value="1"/>
</dbReference>
<protein>
    <submittedName>
        <fullName evidence="3">Uncharacterized domain</fullName>
    </submittedName>
</protein>
<dbReference type="Proteomes" id="UP000001784">
    <property type="component" value="Chromosome"/>
</dbReference>
<dbReference type="PROSITE" id="PS50293">
    <property type="entry name" value="TPR_REGION"/>
    <property type="match status" value="1"/>
</dbReference>
<dbReference type="Pfam" id="PF13181">
    <property type="entry name" value="TPR_8"/>
    <property type="match status" value="2"/>
</dbReference>
<dbReference type="PROSITE" id="PS51664">
    <property type="entry name" value="YCAO"/>
    <property type="match status" value="1"/>
</dbReference>
<keyword evidence="1" id="KW-0802">TPR repeat</keyword>
<dbReference type="Pfam" id="PF02624">
    <property type="entry name" value="YcaO"/>
    <property type="match status" value="1"/>
</dbReference>